<protein>
    <recommendedName>
        <fullName evidence="8">Ribonuclease Z</fullName>
        <shortName evidence="8">RNase Z</shortName>
        <ecNumber evidence="8">3.1.26.11</ecNumber>
    </recommendedName>
    <alternativeName>
        <fullName evidence="8">tRNA 3 endonuclease</fullName>
    </alternativeName>
    <alternativeName>
        <fullName evidence="8">tRNase Z</fullName>
    </alternativeName>
</protein>
<dbReference type="CDD" id="cd07717">
    <property type="entry name" value="RNaseZ_ZiPD-like_MBL-fold"/>
    <property type="match status" value="1"/>
</dbReference>
<comment type="subunit">
    <text evidence="1 8">Homodimer.</text>
</comment>
<feature type="binding site" evidence="8">
    <location>
        <position position="67"/>
    </location>
    <ligand>
        <name>Zn(2+)</name>
        <dbReference type="ChEBI" id="CHEBI:29105"/>
        <label>2</label>
        <note>catalytic</note>
    </ligand>
</feature>
<keyword evidence="6 8" id="KW-0378">Hydrolase</keyword>
<dbReference type="InterPro" id="IPR013471">
    <property type="entry name" value="RNase_Z/BN"/>
</dbReference>
<dbReference type="PANTHER" id="PTHR46018">
    <property type="entry name" value="ZINC PHOSPHODIESTERASE ELAC PROTEIN 1"/>
    <property type="match status" value="1"/>
</dbReference>
<feature type="binding site" evidence="8">
    <location>
        <position position="209"/>
    </location>
    <ligand>
        <name>Zn(2+)</name>
        <dbReference type="ChEBI" id="CHEBI:29105"/>
        <label>1</label>
        <note>catalytic</note>
    </ligand>
</feature>
<evidence type="ECO:0000259" key="9">
    <source>
        <dbReference type="SMART" id="SM00849"/>
    </source>
</evidence>
<keyword evidence="4 8" id="KW-0479">Metal-binding</keyword>
<evidence type="ECO:0000256" key="3">
    <source>
        <dbReference type="ARBA" id="ARBA00022722"/>
    </source>
</evidence>
<feature type="binding site" evidence="8">
    <location>
        <position position="64"/>
    </location>
    <ligand>
        <name>Zn(2+)</name>
        <dbReference type="ChEBI" id="CHEBI:29105"/>
        <label>1</label>
        <note>catalytic</note>
    </ligand>
</feature>
<dbReference type="EC" id="3.1.26.11" evidence="8"/>
<dbReference type="HAMAP" id="MF_01818">
    <property type="entry name" value="RNase_Z_BN"/>
    <property type="match status" value="1"/>
</dbReference>
<dbReference type="InterPro" id="IPR001279">
    <property type="entry name" value="Metallo-B-lactamas"/>
</dbReference>
<dbReference type="Pfam" id="PF12706">
    <property type="entry name" value="Lactamase_B_2"/>
    <property type="match status" value="2"/>
</dbReference>
<feature type="active site" description="Proton acceptor" evidence="8">
    <location>
        <position position="66"/>
    </location>
</feature>
<feature type="binding site" evidence="8">
    <location>
        <position position="66"/>
    </location>
    <ligand>
        <name>Zn(2+)</name>
        <dbReference type="ChEBI" id="CHEBI:29105"/>
        <label>2</label>
        <note>catalytic</note>
    </ligand>
</feature>
<keyword evidence="7 8" id="KW-0862">Zinc</keyword>
<feature type="binding site" evidence="8">
    <location>
        <position position="140"/>
    </location>
    <ligand>
        <name>Zn(2+)</name>
        <dbReference type="ChEBI" id="CHEBI:29105"/>
        <label>1</label>
        <note>catalytic</note>
    </ligand>
</feature>
<gene>
    <name evidence="8 10" type="primary">rnz</name>
    <name evidence="10" type="ORF">PABY_24080</name>
</gene>
<dbReference type="Gene3D" id="3.60.15.10">
    <property type="entry name" value="Ribonuclease Z/Hydroxyacylglutathione hydrolase-like"/>
    <property type="match status" value="1"/>
</dbReference>
<proteinExistence type="inferred from homology"/>
<comment type="catalytic activity">
    <reaction evidence="8">
        <text>Endonucleolytic cleavage of RNA, removing extra 3' nucleotides from tRNA precursor, generating 3' termini of tRNAs. A 3'-hydroxy group is left at the tRNA terminus and a 5'-phosphoryl group is left at the trailer molecule.</text>
        <dbReference type="EC" id="3.1.26.11"/>
    </reaction>
</comment>
<evidence type="ECO:0000256" key="5">
    <source>
        <dbReference type="ARBA" id="ARBA00022759"/>
    </source>
</evidence>
<evidence type="ECO:0000313" key="10">
    <source>
        <dbReference type="EMBL" id="BES82841.1"/>
    </source>
</evidence>
<keyword evidence="2 8" id="KW-0819">tRNA processing</keyword>
<organism evidence="10 11">
    <name type="scientific">Pyrodictium abyssi</name>
    <dbReference type="NCBI Taxonomy" id="54256"/>
    <lineage>
        <taxon>Archaea</taxon>
        <taxon>Thermoproteota</taxon>
        <taxon>Thermoprotei</taxon>
        <taxon>Desulfurococcales</taxon>
        <taxon>Pyrodictiaceae</taxon>
        <taxon>Pyrodictium</taxon>
    </lineage>
</organism>
<dbReference type="GeneID" id="89290413"/>
<evidence type="ECO:0000256" key="7">
    <source>
        <dbReference type="ARBA" id="ARBA00022833"/>
    </source>
</evidence>
<evidence type="ECO:0000256" key="1">
    <source>
        <dbReference type="ARBA" id="ARBA00011738"/>
    </source>
</evidence>
<evidence type="ECO:0000313" key="11">
    <source>
        <dbReference type="Proteomes" id="UP001341135"/>
    </source>
</evidence>
<keyword evidence="3 8" id="KW-0540">Nuclease</keyword>
<feature type="binding site" evidence="8">
    <location>
        <position position="209"/>
    </location>
    <ligand>
        <name>Zn(2+)</name>
        <dbReference type="ChEBI" id="CHEBI:29105"/>
        <label>2</label>
        <note>catalytic</note>
    </ligand>
</feature>
<name>A0ABM8IZ63_9CREN</name>
<accession>A0ABM8IZ63</accession>
<dbReference type="PANTHER" id="PTHR46018:SF2">
    <property type="entry name" value="ZINC PHOSPHODIESTERASE ELAC PROTEIN 1"/>
    <property type="match status" value="1"/>
</dbReference>
<dbReference type="Proteomes" id="UP001341135">
    <property type="component" value="Chromosome"/>
</dbReference>
<feature type="binding site" evidence="8">
    <location>
        <position position="267"/>
    </location>
    <ligand>
        <name>Zn(2+)</name>
        <dbReference type="ChEBI" id="CHEBI:29105"/>
        <label>2</label>
        <note>catalytic</note>
    </ligand>
</feature>
<keyword evidence="11" id="KW-1185">Reference proteome</keyword>
<dbReference type="NCBIfam" id="TIGR02651">
    <property type="entry name" value="RNase_Z"/>
    <property type="match status" value="1"/>
</dbReference>
<comment type="function">
    <text evidence="8">Zinc phosphodiesterase, which displays some tRNA 3'-processing endonuclease activity. Probably involved in tRNA maturation, by removing a 3'-trailer from precursor tRNA.</text>
</comment>
<dbReference type="NCBIfam" id="NF000801">
    <property type="entry name" value="PRK00055.1-3"/>
    <property type="match status" value="1"/>
</dbReference>
<dbReference type="SMART" id="SM00849">
    <property type="entry name" value="Lactamase_B"/>
    <property type="match status" value="1"/>
</dbReference>
<sequence>MELGLVFLGTSAAVPMRSRGLPGIALVYRGSIVVMDCGEGTQAALTRAGLSPLRVEAVLVTHLHGDHVFGLPGLAQSMAMLGRRRPLLVAGPPGVYGFLRETFRYTRWLPLFPLYVAELEPGDTLALPSGLRVEAFPVDHTVPALGYRVEEPRRKPRVDLERARRLGLEPGPLLGRLQRGEPVRVGERLIRPEDVLVERPRAVIVYTGDTRPAETVVEAARGATVLVHDSTFASDMAEEAHAQGHSTALDAARAAREAGVRLLVLFHISARYDSPEPLLREARRVHPATVAAEDLAKLPLRV</sequence>
<dbReference type="InterPro" id="IPR036866">
    <property type="entry name" value="RibonucZ/Hydroxyglut_hydro"/>
</dbReference>
<evidence type="ECO:0000256" key="8">
    <source>
        <dbReference type="HAMAP-Rule" id="MF_01818"/>
    </source>
</evidence>
<comment type="similarity">
    <text evidence="8">Belongs to the RNase Z family.</text>
</comment>
<evidence type="ECO:0000256" key="2">
    <source>
        <dbReference type="ARBA" id="ARBA00022694"/>
    </source>
</evidence>
<dbReference type="EMBL" id="AP028907">
    <property type="protein sequence ID" value="BES82841.1"/>
    <property type="molecule type" value="Genomic_DNA"/>
</dbReference>
<reference evidence="10 11" key="1">
    <citation type="submission" date="2023-09" db="EMBL/GenBank/DDBJ databases">
        <title>Pyrofollis japonicus gen. nov. sp. nov., a novel member of the family Pyrodictiaceae isolated from the Iheya North hydrothermal field.</title>
        <authorList>
            <person name="Miyazaki U."/>
            <person name="Sanari M."/>
            <person name="Tame A."/>
            <person name="Kitajima M."/>
            <person name="Okamoto A."/>
            <person name="Sawayama S."/>
            <person name="Miyazaki J."/>
            <person name="Takai K."/>
            <person name="Nakagawa S."/>
        </authorList>
    </citation>
    <scope>NUCLEOTIDE SEQUENCE [LARGE SCALE GENOMIC DNA]</scope>
    <source>
        <strain evidence="10 11">AV2</strain>
    </source>
</reference>
<keyword evidence="5 8" id="KW-0255">Endonuclease</keyword>
<feature type="binding site" evidence="8">
    <location>
        <position position="62"/>
    </location>
    <ligand>
        <name>Zn(2+)</name>
        <dbReference type="ChEBI" id="CHEBI:29105"/>
        <label>1</label>
        <note>catalytic</note>
    </ligand>
</feature>
<dbReference type="RefSeq" id="WP_338250549.1">
    <property type="nucleotide sequence ID" value="NZ_AP028907.1"/>
</dbReference>
<evidence type="ECO:0000256" key="4">
    <source>
        <dbReference type="ARBA" id="ARBA00022723"/>
    </source>
</evidence>
<comment type="cofactor">
    <cofactor evidence="8">
        <name>Zn(2+)</name>
        <dbReference type="ChEBI" id="CHEBI:29105"/>
    </cofactor>
    <text evidence="8">Binds 2 Zn(2+) ions.</text>
</comment>
<feature type="domain" description="Metallo-beta-lactamase" evidence="9">
    <location>
        <begin position="20"/>
        <end position="209"/>
    </location>
</feature>
<evidence type="ECO:0000256" key="6">
    <source>
        <dbReference type="ARBA" id="ARBA00022801"/>
    </source>
</evidence>
<dbReference type="SUPFAM" id="SSF56281">
    <property type="entry name" value="Metallo-hydrolase/oxidoreductase"/>
    <property type="match status" value="1"/>
</dbReference>